<dbReference type="PATRIC" id="fig|157838.3.peg.915"/>
<comment type="caution">
    <text evidence="1">The sequence shown here is derived from an EMBL/GenBank/DDBJ whole genome shotgun (WGS) entry which is preliminary data.</text>
</comment>
<evidence type="ECO:0000313" key="1">
    <source>
        <dbReference type="EMBL" id="KQL52785.1"/>
    </source>
</evidence>
<accession>A0A0Q3TGL2</accession>
<reference evidence="1 2" key="1">
    <citation type="submission" date="2015-09" db="EMBL/GenBank/DDBJ databases">
        <title>Genome sequencing project for genomic taxonomy and phylogenomics of Bacillus-like bacteria.</title>
        <authorList>
            <person name="Liu B."/>
            <person name="Wang J."/>
            <person name="Zhu Y."/>
            <person name="Liu G."/>
            <person name="Chen Q."/>
            <person name="Chen Z."/>
            <person name="Lan J."/>
            <person name="Che J."/>
            <person name="Ge C."/>
            <person name="Shi H."/>
            <person name="Pan Z."/>
            <person name="Liu X."/>
        </authorList>
    </citation>
    <scope>NUCLEOTIDE SEQUENCE [LARGE SCALE GENOMIC DNA]</scope>
    <source>
        <strain evidence="1 2">LMG 18435</strain>
    </source>
</reference>
<organism evidence="1 2">
    <name type="scientific">Heyndrickxia shackletonii</name>
    <dbReference type="NCBI Taxonomy" id="157838"/>
    <lineage>
        <taxon>Bacteria</taxon>
        <taxon>Bacillati</taxon>
        <taxon>Bacillota</taxon>
        <taxon>Bacilli</taxon>
        <taxon>Bacillales</taxon>
        <taxon>Bacillaceae</taxon>
        <taxon>Heyndrickxia</taxon>
    </lineage>
</organism>
<evidence type="ECO:0000313" key="2">
    <source>
        <dbReference type="Proteomes" id="UP000051888"/>
    </source>
</evidence>
<keyword evidence="2" id="KW-1185">Reference proteome</keyword>
<dbReference type="STRING" id="157838.AN964_04120"/>
<sequence length="198" mass="23678">MNSNEQQDPQWDDLDELDNLRPLQKNYKTLTEIVHSKLDFKLSKKVKTNGTVNKILDLNWSIHPVKYQINFSANHLWISGKLIGEITYTKGKDTQVHFQMIKLPWKTTSKLEYLSPPFYTQSNQKRQYEFTEKENNQETIHYEQIIYNNESPQFEVIKTKVITSQSMNKKEKNAYLLLDIHCEMEYRILQYQIHPFES</sequence>
<protein>
    <submittedName>
        <fullName evidence="1">Uncharacterized protein</fullName>
    </submittedName>
</protein>
<proteinExistence type="predicted"/>
<dbReference type="EMBL" id="LJJC01000004">
    <property type="protein sequence ID" value="KQL52785.1"/>
    <property type="molecule type" value="Genomic_DNA"/>
</dbReference>
<dbReference type="AlphaFoldDB" id="A0A0Q3TGL2"/>
<dbReference type="RefSeq" id="WP_055738491.1">
    <property type="nucleotide sequence ID" value="NZ_JAAIWL010000015.1"/>
</dbReference>
<dbReference type="Proteomes" id="UP000051888">
    <property type="component" value="Unassembled WGS sequence"/>
</dbReference>
<name>A0A0Q3TGL2_9BACI</name>
<gene>
    <name evidence="1" type="ORF">AN964_04120</name>
</gene>
<dbReference type="OrthoDB" id="2848904at2"/>